<feature type="non-terminal residue" evidence="1">
    <location>
        <position position="1"/>
    </location>
</feature>
<keyword evidence="2" id="KW-1185">Reference proteome</keyword>
<evidence type="ECO:0000313" key="1">
    <source>
        <dbReference type="EMBL" id="GMN75412.1"/>
    </source>
</evidence>
<reference evidence="1" key="1">
    <citation type="submission" date="2023-07" db="EMBL/GenBank/DDBJ databases">
        <title>draft genome sequence of fig (Ficus carica).</title>
        <authorList>
            <person name="Takahashi T."/>
            <person name="Nishimura K."/>
        </authorList>
    </citation>
    <scope>NUCLEOTIDE SEQUENCE</scope>
</reference>
<gene>
    <name evidence="1" type="ORF">TIFTF001_056769</name>
</gene>
<evidence type="ECO:0000313" key="2">
    <source>
        <dbReference type="Proteomes" id="UP001187192"/>
    </source>
</evidence>
<dbReference type="Proteomes" id="UP001187192">
    <property type="component" value="Unassembled WGS sequence"/>
</dbReference>
<proteinExistence type="predicted"/>
<accession>A0AA88JJY1</accession>
<name>A0AA88JJY1_FICCA</name>
<organism evidence="1 2">
    <name type="scientific">Ficus carica</name>
    <name type="common">Common fig</name>
    <dbReference type="NCBI Taxonomy" id="3494"/>
    <lineage>
        <taxon>Eukaryota</taxon>
        <taxon>Viridiplantae</taxon>
        <taxon>Streptophyta</taxon>
        <taxon>Embryophyta</taxon>
        <taxon>Tracheophyta</taxon>
        <taxon>Spermatophyta</taxon>
        <taxon>Magnoliopsida</taxon>
        <taxon>eudicotyledons</taxon>
        <taxon>Gunneridae</taxon>
        <taxon>Pentapetalae</taxon>
        <taxon>rosids</taxon>
        <taxon>fabids</taxon>
        <taxon>Rosales</taxon>
        <taxon>Moraceae</taxon>
        <taxon>Ficeae</taxon>
        <taxon>Ficus</taxon>
    </lineage>
</organism>
<comment type="caution">
    <text evidence="1">The sequence shown here is derived from an EMBL/GenBank/DDBJ whole genome shotgun (WGS) entry which is preliminary data.</text>
</comment>
<sequence>MPGVGGVGVRRAPSFPGNEIIGLCLIRYTPFELPVDVLFSSFSNLKPRPDSNFFFYHRRLGGPAWFNTFTFRSGPSIQKIKLGQVTWSPETKESNLDAQALEPDHFPFDGYELLGALPPTSLILPCLSSMLSFFLLQSIHKTDVLFEIGKEILKENICRSESFNSQVRKSSFPSVKQQRQMGVQSLRLFLLYLSQFVMNEIPILYHPRKLNSLHPHLLNSLKPSQWRLPGKMLTLR</sequence>
<dbReference type="EMBL" id="BTGU01022079">
    <property type="protein sequence ID" value="GMN75412.1"/>
    <property type="molecule type" value="Genomic_DNA"/>
</dbReference>
<protein>
    <submittedName>
        <fullName evidence="1">Uncharacterized protein</fullName>
    </submittedName>
</protein>
<dbReference type="AlphaFoldDB" id="A0AA88JJY1"/>